<evidence type="ECO:0000313" key="2">
    <source>
        <dbReference type="Proteomes" id="UP001596391"/>
    </source>
</evidence>
<dbReference type="PANTHER" id="PTHR30565:SF9">
    <property type="entry name" value="PROTEIN YCIF"/>
    <property type="match status" value="1"/>
</dbReference>
<dbReference type="InterPro" id="IPR009078">
    <property type="entry name" value="Ferritin-like_SF"/>
</dbReference>
<dbReference type="CDD" id="cd07909">
    <property type="entry name" value="YciF"/>
    <property type="match status" value="1"/>
</dbReference>
<dbReference type="Proteomes" id="UP001596391">
    <property type="component" value="Unassembled WGS sequence"/>
</dbReference>
<dbReference type="RefSeq" id="WP_263370942.1">
    <property type="nucleotide sequence ID" value="NZ_JAGSYD010000002.1"/>
</dbReference>
<dbReference type="SUPFAM" id="SSF47240">
    <property type="entry name" value="Ferritin-like"/>
    <property type="match status" value="1"/>
</dbReference>
<dbReference type="PANTHER" id="PTHR30565">
    <property type="entry name" value="PROTEIN YCIF"/>
    <property type="match status" value="1"/>
</dbReference>
<dbReference type="Pfam" id="PF05974">
    <property type="entry name" value="DUF892"/>
    <property type="match status" value="1"/>
</dbReference>
<dbReference type="EMBL" id="JBHSWI010000001">
    <property type="protein sequence ID" value="MFC6647138.1"/>
    <property type="molecule type" value="Genomic_DNA"/>
</dbReference>
<dbReference type="InterPro" id="IPR012347">
    <property type="entry name" value="Ferritin-like"/>
</dbReference>
<dbReference type="Gene3D" id="1.20.1260.10">
    <property type="match status" value="1"/>
</dbReference>
<proteinExistence type="predicted"/>
<organism evidence="1 2">
    <name type="scientific">Granulicella cerasi</name>
    <dbReference type="NCBI Taxonomy" id="741063"/>
    <lineage>
        <taxon>Bacteria</taxon>
        <taxon>Pseudomonadati</taxon>
        <taxon>Acidobacteriota</taxon>
        <taxon>Terriglobia</taxon>
        <taxon>Terriglobales</taxon>
        <taxon>Acidobacteriaceae</taxon>
        <taxon>Granulicella</taxon>
    </lineage>
</organism>
<name>A0ABW1ZG26_9BACT</name>
<reference evidence="2" key="1">
    <citation type="journal article" date="2019" name="Int. J. Syst. Evol. Microbiol.">
        <title>The Global Catalogue of Microorganisms (GCM) 10K type strain sequencing project: providing services to taxonomists for standard genome sequencing and annotation.</title>
        <authorList>
            <consortium name="The Broad Institute Genomics Platform"/>
            <consortium name="The Broad Institute Genome Sequencing Center for Infectious Disease"/>
            <person name="Wu L."/>
            <person name="Ma J."/>
        </authorList>
    </citation>
    <scope>NUCLEOTIDE SEQUENCE [LARGE SCALE GENOMIC DNA]</scope>
    <source>
        <strain evidence="2">CGMCC 1.16026</strain>
    </source>
</reference>
<gene>
    <name evidence="1" type="ORF">ACFQBQ_16465</name>
</gene>
<sequence length="164" mass="17784">MSIETMQELLIDELKDLYSAEKQIVRVLPKLAKAASTPELQETILNHLEETKGQVARLEQIGELLGKKMTGKTCVGMKGVLEEGSEVLEDTEKGLVRDAALISASQRVEHYEMAGYGSAREFAKILGLGDVASLLDATLAEEKNADKKLSIVSKQVNAAAKRAS</sequence>
<keyword evidence="2" id="KW-1185">Reference proteome</keyword>
<dbReference type="InterPro" id="IPR010287">
    <property type="entry name" value="DUF892_YciF-like"/>
</dbReference>
<evidence type="ECO:0000313" key="1">
    <source>
        <dbReference type="EMBL" id="MFC6647138.1"/>
    </source>
</evidence>
<comment type="caution">
    <text evidence="1">The sequence shown here is derived from an EMBL/GenBank/DDBJ whole genome shotgun (WGS) entry which is preliminary data.</text>
</comment>
<accession>A0ABW1ZG26</accession>
<protein>
    <submittedName>
        <fullName evidence="1">Ferritin-like domain-containing protein</fullName>
    </submittedName>
</protein>
<dbReference type="InterPro" id="IPR047114">
    <property type="entry name" value="YciF"/>
</dbReference>